<accession>A0A6P7XCN6</accession>
<dbReference type="Proteomes" id="UP000515156">
    <property type="component" value="Chromosome 3"/>
</dbReference>
<protein>
    <submittedName>
        <fullName evidence="4">Calcipressin-2-like</fullName>
    </submittedName>
</protein>
<dbReference type="RefSeq" id="XP_030050991.1">
    <property type="nucleotide sequence ID" value="XM_030195131.1"/>
</dbReference>
<dbReference type="PANTHER" id="PTHR31635">
    <property type="entry name" value="REVERSE TRANSCRIPTASE DOMAIN-CONTAINING PROTEIN-RELATED"/>
    <property type="match status" value="1"/>
</dbReference>
<evidence type="ECO:0000256" key="1">
    <source>
        <dbReference type="ARBA" id="ARBA00008209"/>
    </source>
</evidence>
<proteinExistence type="inferred from homology"/>
<evidence type="ECO:0000313" key="3">
    <source>
        <dbReference type="Proteomes" id="UP000515156"/>
    </source>
</evidence>
<dbReference type="AlphaFoldDB" id="A0A6P7XCN6"/>
<reference evidence="4" key="1">
    <citation type="submission" date="2025-08" db="UniProtKB">
        <authorList>
            <consortium name="RefSeq"/>
        </authorList>
    </citation>
    <scope>IDENTIFICATION</scope>
</reference>
<dbReference type="KEGG" id="muo:115464777"/>
<dbReference type="InParanoid" id="A0A6P7XCN6"/>
<dbReference type="InterPro" id="IPR006931">
    <property type="entry name" value="Calcipressin"/>
</dbReference>
<keyword evidence="3" id="KW-1185">Reference proteome</keyword>
<dbReference type="OrthoDB" id="9908697at2759"/>
<comment type="similarity">
    <text evidence="1">Belongs to the RCAN family.</text>
</comment>
<dbReference type="GeneID" id="115464777"/>
<evidence type="ECO:0000313" key="4">
    <source>
        <dbReference type="RefSeq" id="XP_030050991.1"/>
    </source>
</evidence>
<feature type="region of interest" description="Disordered" evidence="2">
    <location>
        <begin position="157"/>
        <end position="189"/>
    </location>
</feature>
<dbReference type="PANTHER" id="PTHR31635:SF196">
    <property type="entry name" value="REVERSE TRANSCRIPTASE DOMAIN-CONTAINING PROTEIN-RELATED"/>
    <property type="match status" value="1"/>
</dbReference>
<evidence type="ECO:0000256" key="2">
    <source>
        <dbReference type="SAM" id="MobiDB-lite"/>
    </source>
</evidence>
<name>A0A6P7XCN6_9AMPH</name>
<dbReference type="GO" id="GO:0019722">
    <property type="term" value="P:calcium-mediated signaling"/>
    <property type="evidence" value="ECO:0007669"/>
    <property type="project" value="InterPro"/>
</dbReference>
<organism evidence="3 4">
    <name type="scientific">Microcaecilia unicolor</name>
    <dbReference type="NCBI Taxonomy" id="1415580"/>
    <lineage>
        <taxon>Eukaryota</taxon>
        <taxon>Metazoa</taxon>
        <taxon>Chordata</taxon>
        <taxon>Craniata</taxon>
        <taxon>Vertebrata</taxon>
        <taxon>Euteleostomi</taxon>
        <taxon>Amphibia</taxon>
        <taxon>Gymnophiona</taxon>
        <taxon>Siphonopidae</taxon>
        <taxon>Microcaecilia</taxon>
    </lineage>
</organism>
<gene>
    <name evidence="4" type="primary">LOC115464777</name>
</gene>
<sequence>MADYLEKSGMPRLTSDMAETLNASVSIKELLKAIKALKFSSAPGPDEYTGEFFKLLQKQVAGPLLDYYATVVEEKKFPQHANVALISLIPKTGKDLLQPGSYRPISLINVDIKILSRILSERLARLIPQIVKETKSGEKYELHAGTESTPSVVVHVCNSDTEDEEDPRVSPKPKIVQTRRPGLPPAKAN</sequence>
<dbReference type="Pfam" id="PF04847">
    <property type="entry name" value="Calcipressin"/>
    <property type="match status" value="1"/>
</dbReference>